<sequence>MLERLEVTGTAEGPYPGYQYERAVAHLGFDPDHPANAGVVDLPLAPRGAGGLVRAEADVRVLRPTGGGNGRLLVVVPNRGLTMGVPLSADTDPLRMLDPEPDPGDGFLLRRGWTIAWCGWQWDVPDGEGRLGARVPRADVDPGWLRVEFRPDVAQDAHPLSDSSPFLRFTDLPTVDVDDPEAVLTVRTTPHGPGTVVPRQDWRFPTPTSVEVDGGFRAFCWYTLRYRSALAPVGGAGLLAFRDVSAFLRRDADAAFAFGVSQSGRFLRQFLTDGRAVDEDGRRVFDGVHAHVAGARRGEFDKRFGQPALTHPMTPECGPPHDSAGVLARHRASGVAAPKVLLTNSASEYWRGDGALIHSDSRTGADLPEDPDTRAYVLAGVDHLGRFPMKDALPLANPPNALDATPVVRALFLRLVAWACDGVEPPAGRVPRRSDGTAWTREQVLARFPLAARPDPGALPQQPVVAPGVPDWLLTEAEPLPVLVSAVDDDGNEVAGVRLPAVEAAVAAHTGWNPRRPVPGLPDALYEFAGSRLPLQSGRPVPDAGTVEAAGRAAARRLVDEGFLEDEDVERTVAEALAQRTAVTG</sequence>
<protein>
    <recommendedName>
        <fullName evidence="1">Alpha/beta hydrolase domain-containing protein</fullName>
    </recommendedName>
</protein>
<proteinExistence type="predicted"/>
<keyword evidence="3" id="KW-1185">Reference proteome</keyword>
<dbReference type="Proteomes" id="UP000198960">
    <property type="component" value="Unassembled WGS sequence"/>
</dbReference>
<dbReference type="AlphaFoldDB" id="A0A1H8T6W1"/>
<reference evidence="3" key="1">
    <citation type="submission" date="2016-10" db="EMBL/GenBank/DDBJ databases">
        <authorList>
            <person name="Varghese N."/>
            <person name="Submissions S."/>
        </authorList>
    </citation>
    <scope>NUCLEOTIDE SEQUENCE [LARGE SCALE GENOMIC DNA]</scope>
    <source>
        <strain evidence="3">DSM 45413</strain>
    </source>
</reference>
<name>A0A1H8T6W1_9ACTN</name>
<dbReference type="InterPro" id="IPR045394">
    <property type="entry name" value="Abhydrolase_dom"/>
</dbReference>
<accession>A0A1H8T6W1</accession>
<evidence type="ECO:0000313" key="2">
    <source>
        <dbReference type="EMBL" id="SEO86889.1"/>
    </source>
</evidence>
<gene>
    <name evidence="2" type="ORF">SAMN05660991_02124</name>
</gene>
<feature type="domain" description="Alpha/beta hydrolase" evidence="1">
    <location>
        <begin position="242"/>
        <end position="573"/>
    </location>
</feature>
<dbReference type="RefSeq" id="WP_091942824.1">
    <property type="nucleotide sequence ID" value="NZ_FOEE01000005.1"/>
</dbReference>
<dbReference type="Pfam" id="PF20091">
    <property type="entry name" value="Abhydrolase_10"/>
    <property type="match status" value="1"/>
</dbReference>
<dbReference type="EMBL" id="FOEE01000005">
    <property type="protein sequence ID" value="SEO86889.1"/>
    <property type="molecule type" value="Genomic_DNA"/>
</dbReference>
<organism evidence="2 3">
    <name type="scientific">Trujillonella endophytica</name>
    <dbReference type="NCBI Taxonomy" id="673521"/>
    <lineage>
        <taxon>Bacteria</taxon>
        <taxon>Bacillati</taxon>
        <taxon>Actinomycetota</taxon>
        <taxon>Actinomycetes</taxon>
        <taxon>Geodermatophilales</taxon>
        <taxon>Geodermatophilaceae</taxon>
        <taxon>Trujillonella</taxon>
    </lineage>
</organism>
<evidence type="ECO:0000313" key="3">
    <source>
        <dbReference type="Proteomes" id="UP000198960"/>
    </source>
</evidence>
<evidence type="ECO:0000259" key="1">
    <source>
        <dbReference type="Pfam" id="PF20091"/>
    </source>
</evidence>